<protein>
    <submittedName>
        <fullName evidence="1">Uncharacterized protein</fullName>
    </submittedName>
</protein>
<name>A0ACB9NBT3_BAUVA</name>
<proteinExistence type="predicted"/>
<keyword evidence="2" id="KW-1185">Reference proteome</keyword>
<dbReference type="Proteomes" id="UP000828941">
    <property type="component" value="Chromosome 7"/>
</dbReference>
<reference evidence="1 2" key="1">
    <citation type="journal article" date="2022" name="DNA Res.">
        <title>Chromosomal-level genome assembly of the orchid tree Bauhinia variegata (Leguminosae; Cercidoideae) supports the allotetraploid origin hypothesis of Bauhinia.</title>
        <authorList>
            <person name="Zhong Y."/>
            <person name="Chen Y."/>
            <person name="Zheng D."/>
            <person name="Pang J."/>
            <person name="Liu Y."/>
            <person name="Luo S."/>
            <person name="Meng S."/>
            <person name="Qian L."/>
            <person name="Wei D."/>
            <person name="Dai S."/>
            <person name="Zhou R."/>
        </authorList>
    </citation>
    <scope>NUCLEOTIDE SEQUENCE [LARGE SCALE GENOMIC DNA]</scope>
    <source>
        <strain evidence="1">BV-YZ2020</strain>
    </source>
</reference>
<accession>A0ACB9NBT3</accession>
<dbReference type="EMBL" id="CM039432">
    <property type="protein sequence ID" value="KAI4333431.1"/>
    <property type="molecule type" value="Genomic_DNA"/>
</dbReference>
<evidence type="ECO:0000313" key="1">
    <source>
        <dbReference type="EMBL" id="KAI4333431.1"/>
    </source>
</evidence>
<gene>
    <name evidence="1" type="ORF">L6164_018248</name>
</gene>
<evidence type="ECO:0000313" key="2">
    <source>
        <dbReference type="Proteomes" id="UP000828941"/>
    </source>
</evidence>
<organism evidence="1 2">
    <name type="scientific">Bauhinia variegata</name>
    <name type="common">Purple orchid tree</name>
    <name type="synonym">Phanera variegata</name>
    <dbReference type="NCBI Taxonomy" id="167791"/>
    <lineage>
        <taxon>Eukaryota</taxon>
        <taxon>Viridiplantae</taxon>
        <taxon>Streptophyta</taxon>
        <taxon>Embryophyta</taxon>
        <taxon>Tracheophyta</taxon>
        <taxon>Spermatophyta</taxon>
        <taxon>Magnoliopsida</taxon>
        <taxon>eudicotyledons</taxon>
        <taxon>Gunneridae</taxon>
        <taxon>Pentapetalae</taxon>
        <taxon>rosids</taxon>
        <taxon>fabids</taxon>
        <taxon>Fabales</taxon>
        <taxon>Fabaceae</taxon>
        <taxon>Cercidoideae</taxon>
        <taxon>Cercideae</taxon>
        <taxon>Bauhiniinae</taxon>
        <taxon>Bauhinia</taxon>
    </lineage>
</organism>
<comment type="caution">
    <text evidence="1">The sequence shown here is derived from an EMBL/GenBank/DDBJ whole genome shotgun (WGS) entry which is preliminary data.</text>
</comment>
<sequence>MRFGQFRNIVKDALEHAGIIARFLCCVHVTSNYLFSTVHVHGVSMLPTLNLSGDVLILDHVSPRLGKLQVGDLVSVQSPLNPKRVLTKRILGMEGDTVTYFDPSRGDTTLTAVVPKGHTWIQGDNVYYSFDSRYFGPVPYGLIQGKVIYRAWPIDGFGSLGH</sequence>